<evidence type="ECO:0000256" key="2">
    <source>
        <dbReference type="ARBA" id="ARBA00009199"/>
    </source>
</evidence>
<evidence type="ECO:0000313" key="5">
    <source>
        <dbReference type="EMBL" id="CAG7562634.1"/>
    </source>
</evidence>
<evidence type="ECO:0000256" key="3">
    <source>
        <dbReference type="ARBA" id="ARBA00012922"/>
    </source>
</evidence>
<proteinExistence type="inferred from homology"/>
<dbReference type="AlphaFoldDB" id="A0A8J2JBR0"/>
<dbReference type="EMBL" id="CAJSTJ010000151">
    <property type="protein sequence ID" value="CAG7562634.1"/>
    <property type="molecule type" value="Genomic_DNA"/>
</dbReference>
<dbReference type="PIRSF" id="PIRSF001221">
    <property type="entry name" value="Amidase_fungi"/>
    <property type="match status" value="1"/>
</dbReference>
<dbReference type="Proteomes" id="UP000693738">
    <property type="component" value="Unassembled WGS sequence"/>
</dbReference>
<sequence length="582" mass="63698">MAASTTTSASRAYFAVQHSSQHEPSSWRQVASEKKIQREASVSAWSVKIFGKSCPNLPDQSHHVRDWPLQSGQLSQKQMEITQAIPSLLLHNIATSLWSAEEVLVAFIARTIIAHHLTNPLTEVFFDDGMERARTLDEHLRRTGSTVGPLHGLPISLKDVMNLQGQATTLGFVALASNVAEESDDLVQHLGAAGAIFYCKTNVPQSLMSGECVNLLYGTTSTPDNTNLSAGGSSGGEGSLIALGGSPLGIGTDIAGSIRTPANFNGVYGLCPSYGRLPLHSAKFTKSNHLINGVAGPLCRSIDGLEVYIRAVLSTDPWNWDSTCIRMPWDQSAYDETLRMGSSGELCFGFIHHDGVVRPHSPIQRGMREVKEALEKAGHNVVDVDLFDGTEGLWEQALRIFCSTGGREIKSLVTRLPEPFAKTIMIPSASQTLTAQELQEEGNNLLRIRQRFLQKWRETSLVTPTKKPVDVFILPSGGHVAPPHGTMEYFLYEAISNILDWTCATIPVGRVDAVLDPKPTTSSTFLPMSEWDARNWEKYSPEVYKDAAICLQVMGQRLTEEKVLAALGIVNEALGRERDHMV</sequence>
<dbReference type="Pfam" id="PF01425">
    <property type="entry name" value="Amidase"/>
    <property type="match status" value="1"/>
</dbReference>
<feature type="domain" description="Amidase" evidence="4">
    <location>
        <begin position="102"/>
        <end position="564"/>
    </location>
</feature>
<dbReference type="InterPro" id="IPR020556">
    <property type="entry name" value="Amidase_CS"/>
</dbReference>
<dbReference type="EC" id="3.5.1.4" evidence="3"/>
<organism evidence="5 6">
    <name type="scientific">Fusarium equiseti</name>
    <name type="common">Fusarium scirpi</name>
    <dbReference type="NCBI Taxonomy" id="61235"/>
    <lineage>
        <taxon>Eukaryota</taxon>
        <taxon>Fungi</taxon>
        <taxon>Dikarya</taxon>
        <taxon>Ascomycota</taxon>
        <taxon>Pezizomycotina</taxon>
        <taxon>Sordariomycetes</taxon>
        <taxon>Hypocreomycetidae</taxon>
        <taxon>Hypocreales</taxon>
        <taxon>Nectriaceae</taxon>
        <taxon>Fusarium</taxon>
        <taxon>Fusarium incarnatum-equiseti species complex</taxon>
    </lineage>
</organism>
<name>A0A8J2JBR0_FUSEQ</name>
<comment type="similarity">
    <text evidence="2">Belongs to the amidase family.</text>
</comment>
<dbReference type="PROSITE" id="PS00571">
    <property type="entry name" value="AMIDASES"/>
    <property type="match status" value="1"/>
</dbReference>
<evidence type="ECO:0000256" key="1">
    <source>
        <dbReference type="ARBA" id="ARBA00001311"/>
    </source>
</evidence>
<comment type="catalytic activity">
    <reaction evidence="1">
        <text>a monocarboxylic acid amide + H2O = a monocarboxylate + NH4(+)</text>
        <dbReference type="Rhea" id="RHEA:12020"/>
        <dbReference type="ChEBI" id="CHEBI:15377"/>
        <dbReference type="ChEBI" id="CHEBI:28938"/>
        <dbReference type="ChEBI" id="CHEBI:35757"/>
        <dbReference type="ChEBI" id="CHEBI:83628"/>
        <dbReference type="EC" id="3.5.1.4"/>
    </reaction>
</comment>
<accession>A0A8J2JBR0</accession>
<gene>
    <name evidence="5" type="ORF">FEQUK3_LOCUS8444</name>
</gene>
<comment type="caution">
    <text evidence="5">The sequence shown here is derived from an EMBL/GenBank/DDBJ whole genome shotgun (WGS) entry which is preliminary data.</text>
</comment>
<protein>
    <recommendedName>
        <fullName evidence="3">amidase</fullName>
        <ecNumber evidence="3">3.5.1.4</ecNumber>
    </recommendedName>
</protein>
<dbReference type="InterPro" id="IPR023631">
    <property type="entry name" value="Amidase_dom"/>
</dbReference>
<reference evidence="5" key="1">
    <citation type="submission" date="2021-05" db="EMBL/GenBank/DDBJ databases">
        <authorList>
            <person name="Khan N."/>
        </authorList>
    </citation>
    <scope>NUCLEOTIDE SEQUENCE</scope>
</reference>
<evidence type="ECO:0000259" key="4">
    <source>
        <dbReference type="Pfam" id="PF01425"/>
    </source>
</evidence>
<dbReference type="PANTHER" id="PTHR46072">
    <property type="entry name" value="AMIDASE-RELATED-RELATED"/>
    <property type="match status" value="1"/>
</dbReference>
<evidence type="ECO:0000313" key="6">
    <source>
        <dbReference type="Proteomes" id="UP000693738"/>
    </source>
</evidence>
<dbReference type="GO" id="GO:0004040">
    <property type="term" value="F:amidase activity"/>
    <property type="evidence" value="ECO:0007669"/>
    <property type="project" value="UniProtKB-EC"/>
</dbReference>